<evidence type="ECO:0000256" key="6">
    <source>
        <dbReference type="ARBA" id="ARBA00022989"/>
    </source>
</evidence>
<dbReference type="InterPro" id="IPR035906">
    <property type="entry name" value="MetI-like_sf"/>
</dbReference>
<feature type="transmembrane region" description="Helical" evidence="8">
    <location>
        <begin position="383"/>
        <end position="406"/>
    </location>
</feature>
<evidence type="ECO:0000256" key="7">
    <source>
        <dbReference type="ARBA" id="ARBA00023136"/>
    </source>
</evidence>
<evidence type="ECO:0000313" key="10">
    <source>
        <dbReference type="EMBL" id="SDC74492.1"/>
    </source>
</evidence>
<dbReference type="GO" id="GO:0005886">
    <property type="term" value="C:plasma membrane"/>
    <property type="evidence" value="ECO:0007669"/>
    <property type="project" value="UniProtKB-SubCell"/>
</dbReference>
<feature type="transmembrane region" description="Helical" evidence="8">
    <location>
        <begin position="34"/>
        <end position="58"/>
    </location>
</feature>
<dbReference type="STRING" id="416944.SAMN05421548_11010"/>
<dbReference type="Proteomes" id="UP000198908">
    <property type="component" value="Unassembled WGS sequence"/>
</dbReference>
<evidence type="ECO:0000256" key="4">
    <source>
        <dbReference type="ARBA" id="ARBA00022475"/>
    </source>
</evidence>
<evidence type="ECO:0000256" key="3">
    <source>
        <dbReference type="ARBA" id="ARBA00022448"/>
    </source>
</evidence>
<dbReference type="AlphaFoldDB" id="A0A1G6P2S7"/>
<dbReference type="Gene3D" id="1.10.3720.10">
    <property type="entry name" value="MetI-like"/>
    <property type="match status" value="1"/>
</dbReference>
<dbReference type="PANTHER" id="PTHR42929:SF5">
    <property type="entry name" value="ABC TRANSPORTER PERMEASE PROTEIN"/>
    <property type="match status" value="1"/>
</dbReference>
<comment type="similarity">
    <text evidence="2">Belongs to the binding-protein-dependent transport system permease family. CysTW subfamily.</text>
</comment>
<dbReference type="PROSITE" id="PS50928">
    <property type="entry name" value="ABC_TM1"/>
    <property type="match status" value="1"/>
</dbReference>
<evidence type="ECO:0000256" key="5">
    <source>
        <dbReference type="ARBA" id="ARBA00022692"/>
    </source>
</evidence>
<keyword evidence="5 8" id="KW-0812">Transmembrane</keyword>
<proteinExistence type="inferred from homology"/>
<protein>
    <submittedName>
        <fullName evidence="10">Putative spermidine/putrescine transport system permease protein</fullName>
    </submittedName>
</protein>
<keyword evidence="6 8" id="KW-1133">Transmembrane helix</keyword>
<comment type="subcellular location">
    <subcellularLocation>
        <location evidence="1 8">Cell membrane</location>
        <topology evidence="1 8">Multi-pass membrane protein</topology>
    </subcellularLocation>
</comment>
<keyword evidence="11" id="KW-1185">Reference proteome</keyword>
<dbReference type="EMBL" id="FMYQ01000010">
    <property type="protein sequence ID" value="SDC74492.1"/>
    <property type="molecule type" value="Genomic_DNA"/>
</dbReference>
<keyword evidence="3 8" id="KW-0813">Transport</keyword>
<feature type="transmembrane region" description="Helical" evidence="8">
    <location>
        <begin position="238"/>
        <end position="258"/>
    </location>
</feature>
<keyword evidence="4" id="KW-1003">Cell membrane</keyword>
<feature type="transmembrane region" description="Helical" evidence="8">
    <location>
        <begin position="206"/>
        <end position="226"/>
    </location>
</feature>
<evidence type="ECO:0000259" key="9">
    <source>
        <dbReference type="PROSITE" id="PS50928"/>
    </source>
</evidence>
<feature type="domain" description="ABC transmembrane type-1" evidence="9">
    <location>
        <begin position="200"/>
        <end position="406"/>
    </location>
</feature>
<feature type="transmembrane region" description="Helical" evidence="8">
    <location>
        <begin position="288"/>
        <end position="308"/>
    </location>
</feature>
<gene>
    <name evidence="10" type="ORF">SAMN05421548_11010</name>
</gene>
<keyword evidence="7 8" id="KW-0472">Membrane</keyword>
<dbReference type="RefSeq" id="WP_091997095.1">
    <property type="nucleotide sequence ID" value="NZ_FMYQ01000010.1"/>
</dbReference>
<dbReference type="GO" id="GO:0055085">
    <property type="term" value="P:transmembrane transport"/>
    <property type="evidence" value="ECO:0007669"/>
    <property type="project" value="InterPro"/>
</dbReference>
<dbReference type="CDD" id="cd06261">
    <property type="entry name" value="TM_PBP2"/>
    <property type="match status" value="1"/>
</dbReference>
<organism evidence="10 11">
    <name type="scientific">Paraburkholderia lycopersici</name>
    <dbReference type="NCBI Taxonomy" id="416944"/>
    <lineage>
        <taxon>Bacteria</taxon>
        <taxon>Pseudomonadati</taxon>
        <taxon>Pseudomonadota</taxon>
        <taxon>Betaproteobacteria</taxon>
        <taxon>Burkholderiales</taxon>
        <taxon>Burkholderiaceae</taxon>
        <taxon>Paraburkholderia</taxon>
    </lineage>
</organism>
<dbReference type="Pfam" id="PF00528">
    <property type="entry name" value="BPD_transp_1"/>
    <property type="match status" value="1"/>
</dbReference>
<sequence>MNTPLPTTAYPGFGATAAGRASFLAARRKAAVRALALALPLLVFLLVTFVAPIVSLLARSVQNPEVRNGMPHLSAALAAWNGAGVPDENAFAALALDVKRASEKSQLGDIARRMNFYLPEYRSLLFKTARAARTQTPAQWKTSLVELDPRWGENETWRLLKRAAQSPTPDYLLNAVDAQVAPDGSVARVAADSAVYRAAFARTVTISATVTLLCLLLGYPVAYLLATLPEKQSSRLMMFVIVPFWTSLLVRSTAWYVLLQPGGVINSALLRLGVIHHPVPLIFNRTGVLIGMTHILLPYMILAIYSVMKNVSPSYMRAAKSLGAHPAVAFARVYVPQTFPGVGAGSFLVFVLALGYYITPALLGGAGDEMISQLIAEQTNDQLNWGLAGALSCYLVIFTGVFYFVFNRLVGIDRLRFG</sequence>
<feature type="transmembrane region" description="Helical" evidence="8">
    <location>
        <begin position="342"/>
        <end position="363"/>
    </location>
</feature>
<dbReference type="InterPro" id="IPR000515">
    <property type="entry name" value="MetI-like"/>
</dbReference>
<accession>A0A1G6P2S7</accession>
<reference evidence="11" key="1">
    <citation type="submission" date="2016-09" db="EMBL/GenBank/DDBJ databases">
        <authorList>
            <person name="Varghese N."/>
            <person name="Submissions S."/>
        </authorList>
    </citation>
    <scope>NUCLEOTIDE SEQUENCE [LARGE SCALE GENOMIC DNA]</scope>
    <source>
        <strain evidence="11">TNe-862</strain>
    </source>
</reference>
<evidence type="ECO:0000313" key="11">
    <source>
        <dbReference type="Proteomes" id="UP000198908"/>
    </source>
</evidence>
<dbReference type="OrthoDB" id="9808619at2"/>
<dbReference type="PANTHER" id="PTHR42929">
    <property type="entry name" value="INNER MEMBRANE ABC TRANSPORTER PERMEASE PROTEIN YDCU-RELATED-RELATED"/>
    <property type="match status" value="1"/>
</dbReference>
<dbReference type="SUPFAM" id="SSF161098">
    <property type="entry name" value="MetI-like"/>
    <property type="match status" value="1"/>
</dbReference>
<name>A0A1G6P2S7_9BURK</name>
<evidence type="ECO:0000256" key="1">
    <source>
        <dbReference type="ARBA" id="ARBA00004651"/>
    </source>
</evidence>
<evidence type="ECO:0000256" key="8">
    <source>
        <dbReference type="RuleBase" id="RU363032"/>
    </source>
</evidence>
<evidence type="ECO:0000256" key="2">
    <source>
        <dbReference type="ARBA" id="ARBA00007069"/>
    </source>
</evidence>